<evidence type="ECO:0000256" key="5">
    <source>
        <dbReference type="SAM" id="Phobius"/>
    </source>
</evidence>
<keyword evidence="2 5" id="KW-0812">Transmembrane</keyword>
<evidence type="ECO:0000259" key="6">
    <source>
        <dbReference type="PROSITE" id="PS50801"/>
    </source>
</evidence>
<sequence>MTVSSRVRRLLPVTDWLLNYRRAYLADDVTAGLITAILLIPQGMAYAMLAGLPPEVGLYASILPPIVYALLGTSRPLSVGPVSVAALLVANALSNVGFTPGDPQYLNDALLLAAMTGGILLLMAVLKLGVLVNFLGHPVLSGFTSGAAVLIIISQLPQLTGIPLPESVSSIEALAFFMLELGQAHAPTLVFGVLSVAVLLTLKTPIGFTLRRLGASAGAAELASRTVPLITLTIATFSAWAFELPALGLAVVGHIPAGMPNLGLGFLDAERAIDLLPAAILIALIGYVESVSVAKVLAYRRRQRIRNNQELIALGGANIAAAVSGGMPVAGGFSRSMVNYAAGARTQLATLVAVVVVALAAMFFTPLFYYLPQTVLAAIIVVAVMPLIDWRGLKRTWRYDKADAAAFLATFFGVLVVDIETGLILGVMVAVGTFLWRSSRPHVAEVGRLPGTEQFRNVCRHETQTWPNLLLLRVDRSLFFANISHVEDLVAETAAERPELQHLVLICSAVNAIDHSAVESLEQLVESLREAGVTLHLAEVKGPVLDRLQRSHLLARLRPGRVFLSAEDAVNTLDRAADDSS</sequence>
<comment type="subcellular location">
    <subcellularLocation>
        <location evidence="1">Membrane</location>
        <topology evidence="1">Multi-pass membrane protein</topology>
    </subcellularLocation>
</comment>
<dbReference type="InterPro" id="IPR001902">
    <property type="entry name" value="SLC26A/SulP_fam"/>
</dbReference>
<reference evidence="8" key="1">
    <citation type="submission" date="2017-05" db="EMBL/GenBank/DDBJ databases">
        <authorList>
            <person name="Sharma S."/>
            <person name="Sidhu C."/>
            <person name="Pinnaka A.K."/>
        </authorList>
    </citation>
    <scope>NUCLEOTIDE SEQUENCE [LARGE SCALE GENOMIC DNA]</scope>
    <source>
        <strain evidence="8">AK93</strain>
    </source>
</reference>
<dbReference type="GO" id="GO:0016020">
    <property type="term" value="C:membrane"/>
    <property type="evidence" value="ECO:0007669"/>
    <property type="project" value="UniProtKB-SubCell"/>
</dbReference>
<feature type="transmembrane region" description="Helical" evidence="5">
    <location>
        <begin position="348"/>
        <end position="369"/>
    </location>
</feature>
<dbReference type="InterPro" id="IPR036513">
    <property type="entry name" value="STAS_dom_sf"/>
</dbReference>
<feature type="transmembrane region" description="Helical" evidence="5">
    <location>
        <begin position="110"/>
        <end position="132"/>
    </location>
</feature>
<feature type="transmembrane region" description="Helical" evidence="5">
    <location>
        <begin position="229"/>
        <end position="255"/>
    </location>
</feature>
<proteinExistence type="predicted"/>
<evidence type="ECO:0000313" key="8">
    <source>
        <dbReference type="Proteomes" id="UP000256763"/>
    </source>
</evidence>
<keyword evidence="8" id="KW-1185">Reference proteome</keyword>
<dbReference type="PANTHER" id="PTHR11814">
    <property type="entry name" value="SULFATE TRANSPORTER"/>
    <property type="match status" value="1"/>
</dbReference>
<dbReference type="InterPro" id="IPR002645">
    <property type="entry name" value="STAS_dom"/>
</dbReference>
<dbReference type="AlphaFoldDB" id="A0A3E0WWW6"/>
<feature type="transmembrane region" description="Helical" evidence="5">
    <location>
        <begin position="184"/>
        <end position="202"/>
    </location>
</feature>
<dbReference type="Pfam" id="PF00916">
    <property type="entry name" value="Sulfate_transp"/>
    <property type="match status" value="1"/>
</dbReference>
<comment type="caution">
    <text evidence="7">The sequence shown here is derived from an EMBL/GenBank/DDBJ whole genome shotgun (WGS) entry which is preliminary data.</text>
</comment>
<feature type="transmembrane region" description="Helical" evidence="5">
    <location>
        <begin position="139"/>
        <end position="157"/>
    </location>
</feature>
<dbReference type="PROSITE" id="PS01130">
    <property type="entry name" value="SLC26A"/>
    <property type="match status" value="1"/>
</dbReference>
<evidence type="ECO:0000256" key="1">
    <source>
        <dbReference type="ARBA" id="ARBA00004141"/>
    </source>
</evidence>
<organism evidence="7 8">
    <name type="scientific">Alkalilimnicola ehrlichii</name>
    <dbReference type="NCBI Taxonomy" id="351052"/>
    <lineage>
        <taxon>Bacteria</taxon>
        <taxon>Pseudomonadati</taxon>
        <taxon>Pseudomonadota</taxon>
        <taxon>Gammaproteobacteria</taxon>
        <taxon>Chromatiales</taxon>
        <taxon>Ectothiorhodospiraceae</taxon>
        <taxon>Alkalilimnicola</taxon>
    </lineage>
</organism>
<dbReference type="OrthoDB" id="9769739at2"/>
<dbReference type="Gene3D" id="3.30.750.24">
    <property type="entry name" value="STAS domain"/>
    <property type="match status" value="1"/>
</dbReference>
<dbReference type="GO" id="GO:0008271">
    <property type="term" value="F:secondary active sulfate transmembrane transporter activity"/>
    <property type="evidence" value="ECO:0007669"/>
    <property type="project" value="InterPro"/>
</dbReference>
<dbReference type="InterPro" id="IPR011547">
    <property type="entry name" value="SLC26A/SulP_dom"/>
</dbReference>
<keyword evidence="3 5" id="KW-1133">Transmembrane helix</keyword>
<feature type="transmembrane region" description="Helical" evidence="5">
    <location>
        <begin position="405"/>
        <end position="436"/>
    </location>
</feature>
<feature type="domain" description="STAS" evidence="6">
    <location>
        <begin position="459"/>
        <end position="573"/>
    </location>
</feature>
<dbReference type="NCBIfam" id="TIGR00815">
    <property type="entry name" value="sulP"/>
    <property type="match status" value="1"/>
</dbReference>
<name>A0A3E0WWW6_9GAMM</name>
<dbReference type="SUPFAM" id="SSF52091">
    <property type="entry name" value="SpoIIaa-like"/>
    <property type="match status" value="1"/>
</dbReference>
<dbReference type="InterPro" id="IPR018045">
    <property type="entry name" value="S04_transporter_CS"/>
</dbReference>
<dbReference type="PROSITE" id="PS50801">
    <property type="entry name" value="STAS"/>
    <property type="match status" value="1"/>
</dbReference>
<evidence type="ECO:0000313" key="7">
    <source>
        <dbReference type="EMBL" id="RFA37500.1"/>
    </source>
</evidence>
<dbReference type="CDD" id="cd07042">
    <property type="entry name" value="STAS_SulP_like_sulfate_transporter"/>
    <property type="match status" value="1"/>
</dbReference>
<feature type="transmembrane region" description="Helical" evidence="5">
    <location>
        <begin position="275"/>
        <end position="298"/>
    </location>
</feature>
<feature type="transmembrane region" description="Helical" evidence="5">
    <location>
        <begin position="375"/>
        <end position="393"/>
    </location>
</feature>
<gene>
    <name evidence="7" type="ORF">CAL65_09515</name>
</gene>
<evidence type="ECO:0000256" key="3">
    <source>
        <dbReference type="ARBA" id="ARBA00022989"/>
    </source>
</evidence>
<feature type="transmembrane region" description="Helical" evidence="5">
    <location>
        <begin position="29"/>
        <end position="50"/>
    </location>
</feature>
<dbReference type="EMBL" id="NFZW01000007">
    <property type="protein sequence ID" value="RFA37500.1"/>
    <property type="molecule type" value="Genomic_DNA"/>
</dbReference>
<keyword evidence="4 5" id="KW-0472">Membrane</keyword>
<evidence type="ECO:0000256" key="2">
    <source>
        <dbReference type="ARBA" id="ARBA00022692"/>
    </source>
</evidence>
<accession>A0A3E0WWW6</accession>
<dbReference type="Pfam" id="PF01740">
    <property type="entry name" value="STAS"/>
    <property type="match status" value="1"/>
</dbReference>
<protein>
    <submittedName>
        <fullName evidence="7">Sodium-independent anion transporter</fullName>
    </submittedName>
</protein>
<feature type="transmembrane region" description="Helical" evidence="5">
    <location>
        <begin position="79"/>
        <end position="98"/>
    </location>
</feature>
<feature type="transmembrane region" description="Helical" evidence="5">
    <location>
        <begin position="56"/>
        <end position="72"/>
    </location>
</feature>
<evidence type="ECO:0000256" key="4">
    <source>
        <dbReference type="ARBA" id="ARBA00023136"/>
    </source>
</evidence>
<dbReference type="Proteomes" id="UP000256763">
    <property type="component" value="Unassembled WGS sequence"/>
</dbReference>